<dbReference type="GeneID" id="19012911"/>
<gene>
    <name evidence="2" type="ordered locus">Bathy11g02310</name>
</gene>
<evidence type="ECO:0008006" key="4">
    <source>
        <dbReference type="Google" id="ProtNLM"/>
    </source>
</evidence>
<reference evidence="2 3" key="1">
    <citation type="submission" date="2011-10" db="EMBL/GenBank/DDBJ databases">
        <authorList>
            <person name="Genoscope - CEA"/>
        </authorList>
    </citation>
    <scope>NUCLEOTIDE SEQUENCE [LARGE SCALE GENOMIC DNA]</scope>
    <source>
        <strain evidence="2 3">RCC 1105</strain>
    </source>
</reference>
<dbReference type="RefSeq" id="XP_007510414.1">
    <property type="nucleotide sequence ID" value="XM_007510352.1"/>
</dbReference>
<dbReference type="EMBL" id="FO082268">
    <property type="protein sequence ID" value="CCO18759.1"/>
    <property type="molecule type" value="Genomic_DNA"/>
</dbReference>
<feature type="compositionally biased region" description="Basic residues" evidence="1">
    <location>
        <begin position="70"/>
        <end position="86"/>
    </location>
</feature>
<dbReference type="STRING" id="41875.K8ELA2"/>
<feature type="compositionally biased region" description="Basic and acidic residues" evidence="1">
    <location>
        <begin position="57"/>
        <end position="69"/>
    </location>
</feature>
<dbReference type="GO" id="GO:0043743">
    <property type="term" value="F:LPPG:FO 2-phospho-L-lactate transferase activity"/>
    <property type="evidence" value="ECO:0007669"/>
    <property type="project" value="InterPro"/>
</dbReference>
<dbReference type="PANTHER" id="PTHR31240:SF0">
    <property type="entry name" value="MATERNAL EFFECT EMBRYO ARREST 18"/>
    <property type="match status" value="1"/>
</dbReference>
<dbReference type="OrthoDB" id="10267139at2759"/>
<dbReference type="InterPro" id="IPR038136">
    <property type="entry name" value="CofD-like_dom_sf"/>
</dbReference>
<sequence>MDLNDVDMNEDDDSDEDEDEDDPCVVARDEDEEDDDGDVEASEATSTKPSSATTSVTERDDCVEESRETLKKKKKKGKKIKRKKNKTSSGSSLLVFSGGTAMNGICDALRDYTTSVTHVLPVSDDGGSTSEIIRVSGGPAVGDIRSRCLRLSDESTREATAVKGLLAHRLHPTDEELAKNEWYKIQEGDSPLWDGIDNAYATIIRRFLVHFHTEVTTNTHKERFAFVNGSIGNFFFAGARMFFRSMEAAIFLYARVSKLPRETMVVPCIECEDNERVTINAELTDGTILRGQNDISHPSVDKKSFTKQFHVEDGRQEVPSVFSKEFWTDIIESGEFPEIEGKEFWGGIPQSTDGHARVRDALADGNLSSASELIQSRLVDLTLRPLSVWDVDKAVTASEKLDSPIKRIYYATGDGSDSASNEIGEIFPRANKTMLKQLETSDAIIYGMGSLYTSIVPNLILRNVGETIAQRNCPKILLFNGSVDRETSGMSAADYILAIVDALNRKHTEYAIDFHVSEYVTHILTPDGGQFIVDDDAIKAAELTRDKVRVVKSELKKKKKEKTANGRYAPSELVKAISAVVDENKNNNSNSTNNSDISLAVVAESESDAEKESLSSSSSSPR</sequence>
<dbReference type="Gene3D" id="3.40.50.10680">
    <property type="entry name" value="CofD-like domains"/>
    <property type="match status" value="1"/>
</dbReference>
<organism evidence="2 3">
    <name type="scientific">Bathycoccus prasinos</name>
    <dbReference type="NCBI Taxonomy" id="41875"/>
    <lineage>
        <taxon>Eukaryota</taxon>
        <taxon>Viridiplantae</taxon>
        <taxon>Chlorophyta</taxon>
        <taxon>Mamiellophyceae</taxon>
        <taxon>Mamiellales</taxon>
        <taxon>Bathycoccaceae</taxon>
        <taxon>Bathycoccus</taxon>
    </lineage>
</organism>
<dbReference type="KEGG" id="bpg:Bathy11g02310"/>
<keyword evidence="3" id="KW-1185">Reference proteome</keyword>
<dbReference type="PANTHER" id="PTHR31240">
    <property type="entry name" value="MATERNAL EFFECT EMBRYO ARREST 18"/>
    <property type="match status" value="1"/>
</dbReference>
<accession>K8ELA2</accession>
<dbReference type="InterPro" id="IPR002882">
    <property type="entry name" value="CofD"/>
</dbReference>
<dbReference type="CDD" id="cd07187">
    <property type="entry name" value="YvcK_like"/>
    <property type="match status" value="1"/>
</dbReference>
<dbReference type="Pfam" id="PF01933">
    <property type="entry name" value="CofD"/>
    <property type="match status" value="1"/>
</dbReference>
<feature type="region of interest" description="Disordered" evidence="1">
    <location>
        <begin position="1"/>
        <end position="93"/>
    </location>
</feature>
<evidence type="ECO:0000313" key="3">
    <source>
        <dbReference type="Proteomes" id="UP000198341"/>
    </source>
</evidence>
<evidence type="ECO:0000313" key="2">
    <source>
        <dbReference type="EMBL" id="CCO18759.1"/>
    </source>
</evidence>
<feature type="compositionally biased region" description="Acidic residues" evidence="1">
    <location>
        <begin position="1"/>
        <end position="41"/>
    </location>
</feature>
<dbReference type="Proteomes" id="UP000198341">
    <property type="component" value="Chromosome 11"/>
</dbReference>
<evidence type="ECO:0000256" key="1">
    <source>
        <dbReference type="SAM" id="MobiDB-lite"/>
    </source>
</evidence>
<feature type="compositionally biased region" description="Low complexity" evidence="1">
    <location>
        <begin position="42"/>
        <end position="56"/>
    </location>
</feature>
<proteinExistence type="predicted"/>
<dbReference type="eggNOG" id="ENOG502QUXN">
    <property type="taxonomic scope" value="Eukaryota"/>
</dbReference>
<dbReference type="AlphaFoldDB" id="K8ELA2"/>
<feature type="region of interest" description="Disordered" evidence="1">
    <location>
        <begin position="583"/>
        <end position="622"/>
    </location>
</feature>
<protein>
    <recommendedName>
        <fullName evidence="4">LPPG:FO 2-phospho-L-lactate transferase CofD/UPF0052</fullName>
    </recommendedName>
</protein>
<dbReference type="SUPFAM" id="SSF142338">
    <property type="entry name" value="CofD-like"/>
    <property type="match status" value="1"/>
</dbReference>
<name>K8ELA2_9CHLO</name>
<feature type="compositionally biased region" description="Low complexity" evidence="1">
    <location>
        <begin position="586"/>
        <end position="604"/>
    </location>
</feature>